<evidence type="ECO:0000256" key="1">
    <source>
        <dbReference type="SAM" id="MobiDB-lite"/>
    </source>
</evidence>
<feature type="compositionally biased region" description="Polar residues" evidence="1">
    <location>
        <begin position="160"/>
        <end position="170"/>
    </location>
</feature>
<name>A0AAD9PSF0_ACRCE</name>
<dbReference type="PANTHER" id="PTHR34347:SF1">
    <property type="entry name" value="DNA REPAIR-SCAFFOLDING PROTEIN"/>
    <property type="match status" value="1"/>
</dbReference>
<dbReference type="GO" id="GO:0070202">
    <property type="term" value="P:regulation of establishment of protein localization to chromosome"/>
    <property type="evidence" value="ECO:0007669"/>
    <property type="project" value="TreeGrafter"/>
</dbReference>
<evidence type="ECO:0000259" key="2">
    <source>
        <dbReference type="Pfam" id="PF14950"/>
    </source>
</evidence>
<feature type="domain" description="DUF4502" evidence="2">
    <location>
        <begin position="278"/>
        <end position="400"/>
    </location>
</feature>
<reference evidence="4" key="2">
    <citation type="journal article" date="2023" name="Science">
        <title>Genomic signatures of disease resistance in endangered staghorn corals.</title>
        <authorList>
            <person name="Vollmer S.V."/>
            <person name="Selwyn J.D."/>
            <person name="Despard B.A."/>
            <person name="Roesel C.L."/>
        </authorList>
    </citation>
    <scope>NUCLEOTIDE SEQUENCE</scope>
    <source>
        <strain evidence="4">K2</strain>
    </source>
</reference>
<comment type="caution">
    <text evidence="4">The sequence shown here is derived from an EMBL/GenBank/DDBJ whole genome shotgun (WGS) entry which is preliminary data.</text>
</comment>
<keyword evidence="5" id="KW-1185">Reference proteome</keyword>
<feature type="compositionally biased region" description="Polar residues" evidence="1">
    <location>
        <begin position="210"/>
        <end position="225"/>
    </location>
</feature>
<dbReference type="AlphaFoldDB" id="A0AAD9PSF0"/>
<feature type="region of interest" description="Disordered" evidence="1">
    <location>
        <begin position="14"/>
        <end position="48"/>
    </location>
</feature>
<dbReference type="InterPro" id="IPR053054">
    <property type="entry name" value="DNA_repair-scaffolding"/>
</dbReference>
<dbReference type="GO" id="GO:0000724">
    <property type="term" value="P:double-strand break repair via homologous recombination"/>
    <property type="evidence" value="ECO:0007669"/>
    <property type="project" value="TreeGrafter"/>
</dbReference>
<gene>
    <name evidence="4" type="ORF">P5673_031818</name>
</gene>
<organism evidence="4 5">
    <name type="scientific">Acropora cervicornis</name>
    <name type="common">Staghorn coral</name>
    <dbReference type="NCBI Taxonomy" id="6130"/>
    <lineage>
        <taxon>Eukaryota</taxon>
        <taxon>Metazoa</taxon>
        <taxon>Cnidaria</taxon>
        <taxon>Anthozoa</taxon>
        <taxon>Hexacorallia</taxon>
        <taxon>Scleractinia</taxon>
        <taxon>Astrocoeniina</taxon>
        <taxon>Acroporidae</taxon>
        <taxon>Acropora</taxon>
    </lineage>
</organism>
<evidence type="ECO:0000313" key="5">
    <source>
        <dbReference type="Proteomes" id="UP001249851"/>
    </source>
</evidence>
<feature type="region of interest" description="Disordered" evidence="1">
    <location>
        <begin position="53"/>
        <end position="72"/>
    </location>
</feature>
<dbReference type="GO" id="GO:0005654">
    <property type="term" value="C:nucleoplasm"/>
    <property type="evidence" value="ECO:0007669"/>
    <property type="project" value="TreeGrafter"/>
</dbReference>
<dbReference type="PANTHER" id="PTHR34347">
    <property type="entry name" value="DNA REPAIR-SCAFFOLDING PROTEIN SPIDR"/>
    <property type="match status" value="1"/>
</dbReference>
<dbReference type="InterPro" id="IPR028032">
    <property type="entry name" value="DUF4503"/>
</dbReference>
<reference evidence="4" key="1">
    <citation type="journal article" date="2023" name="G3 (Bethesda)">
        <title>Whole genome assembly and annotation of the endangered Caribbean coral Acropora cervicornis.</title>
        <authorList>
            <person name="Selwyn J.D."/>
            <person name="Vollmer S.V."/>
        </authorList>
    </citation>
    <scope>NUCLEOTIDE SEQUENCE</scope>
    <source>
        <strain evidence="4">K2</strain>
    </source>
</reference>
<evidence type="ECO:0000259" key="3">
    <source>
        <dbReference type="Pfam" id="PF14951"/>
    </source>
</evidence>
<dbReference type="Pfam" id="PF14951">
    <property type="entry name" value="DUF4503"/>
    <property type="match status" value="1"/>
</dbReference>
<dbReference type="GO" id="GO:0000228">
    <property type="term" value="C:nuclear chromosome"/>
    <property type="evidence" value="ECO:0007669"/>
    <property type="project" value="TreeGrafter"/>
</dbReference>
<feature type="region of interest" description="Disordered" evidence="1">
    <location>
        <begin position="145"/>
        <end position="170"/>
    </location>
</feature>
<dbReference type="EMBL" id="JARQWQ010000157">
    <property type="protein sequence ID" value="KAK2548053.1"/>
    <property type="molecule type" value="Genomic_DNA"/>
</dbReference>
<dbReference type="Pfam" id="PF14950">
    <property type="entry name" value="DUF4502"/>
    <property type="match status" value="1"/>
</dbReference>
<dbReference type="InterPro" id="IPR028026">
    <property type="entry name" value="DUF4502"/>
</dbReference>
<feature type="compositionally biased region" description="Basic residues" evidence="1">
    <location>
        <begin position="14"/>
        <end position="24"/>
    </location>
</feature>
<proteinExistence type="predicted"/>
<accession>A0AAD9PSF0</accession>
<evidence type="ECO:0000313" key="4">
    <source>
        <dbReference type="EMBL" id="KAK2548053.1"/>
    </source>
</evidence>
<feature type="compositionally biased region" description="Acidic residues" evidence="1">
    <location>
        <begin position="145"/>
        <end position="156"/>
    </location>
</feature>
<protein>
    <submittedName>
        <fullName evidence="4">DNA repair-scaffolding protein</fullName>
    </submittedName>
</protein>
<dbReference type="Proteomes" id="UP001249851">
    <property type="component" value="Unassembled WGS sequence"/>
</dbReference>
<sequence>MSWRNFEDLKKFAKKNTHGKKKRFNIGGQNVAANKRRKTDNIPVSFRTHVERGEIEGFSSDEDNNGFESNLEDAPRIMRSKSLGEAKEQTDKRTPSSVDVVGKRAKGFLKEKNEVNATWDFPNDACRLLEYYDVPKKEDEEIDCYASEEEKEEEGESGSPQVFSDWSESNSSGIHFLSKHKDQKTALGTATAEASVDDTNASEEVINDFQSDQECSQESLSPDISTPTATPNPTPTPGIPVVDGTPRTASQWLKKVQPKSPNQNEDDKCPEANIVMMSPCHSTAKKRKFVRSGLAERLQLIVSRESSAKTFWNHKVVDKTKECSGSTSVQSDGSVTIHILFDQVQSSHHLTHCSVVCEDSDFIRDPQQIFVFVLFTCETWKQLGLHIGATVKIYPPWQKLHIPGVQHPVLLCTYFCEKQATQTSTTVDLQPLTGYCWFVQPGVAAASSSASLVQSPKKGFQPSKLLFGSSHGGSSFQNDISPSSFTAVVPMAPHNPVSKPKKSILAAIDSCGGCSGAVVTLQCLIQRVYRKRISLATDGIVNRRCQQVLYQDLKSAAKGGDESRKEQLRWILLIQDICGVCAEIQLPPRCDHLPEWRHCIDEGEGKVFTFSNVRVLQRISSVRSPSLFCLIQSLRPLSDPSEGSTIGSTQTLVQESEGQVINSSFPPNFCYLLTVQESSHAALCQDSDVNNRGWSHKPCVVKTLSDVLSIKKDVPERFSTLCKLIYCRASGSDSVENSLNTFELFVTDSSLVNELRKIGKDDGNLGYVRIIGKKCHVLLEEMKRTSSKFGTILHAKHLLLKGALLVSEVFI</sequence>
<feature type="region of interest" description="Disordered" evidence="1">
    <location>
        <begin position="210"/>
        <end position="240"/>
    </location>
</feature>
<feature type="domain" description="DUF4503" evidence="3">
    <location>
        <begin position="575"/>
        <end position="754"/>
    </location>
</feature>